<dbReference type="Gene3D" id="2.170.130.10">
    <property type="entry name" value="TonB-dependent receptor, plug domain"/>
    <property type="match status" value="1"/>
</dbReference>
<dbReference type="GO" id="GO:0015344">
    <property type="term" value="F:siderophore uptake transmembrane transporter activity"/>
    <property type="evidence" value="ECO:0007669"/>
    <property type="project" value="TreeGrafter"/>
</dbReference>
<dbReference type="PANTHER" id="PTHR30069">
    <property type="entry name" value="TONB-DEPENDENT OUTER MEMBRANE RECEPTOR"/>
    <property type="match status" value="1"/>
</dbReference>
<dbReference type="GO" id="GO:0009279">
    <property type="term" value="C:cell outer membrane"/>
    <property type="evidence" value="ECO:0007669"/>
    <property type="project" value="UniProtKB-SubCell"/>
</dbReference>
<keyword evidence="10 11" id="KW-0998">Cell outer membrane</keyword>
<keyword evidence="7 12" id="KW-0798">TonB box</keyword>
<keyword evidence="3 11" id="KW-0813">Transport</keyword>
<evidence type="ECO:0000256" key="3">
    <source>
        <dbReference type="ARBA" id="ARBA00022448"/>
    </source>
</evidence>
<dbReference type="PROSITE" id="PS52016">
    <property type="entry name" value="TONB_DEPENDENT_REC_3"/>
    <property type="match status" value="1"/>
</dbReference>
<dbReference type="Pfam" id="PF00593">
    <property type="entry name" value="TonB_dep_Rec_b-barrel"/>
    <property type="match status" value="1"/>
</dbReference>
<gene>
    <name evidence="17" type="ORF">DFR42_1234</name>
</gene>
<feature type="domain" description="TonB-dependent receptor-like beta-barrel" evidence="15">
    <location>
        <begin position="276"/>
        <end position="702"/>
    </location>
</feature>
<evidence type="ECO:0000256" key="5">
    <source>
        <dbReference type="ARBA" id="ARBA00022692"/>
    </source>
</evidence>
<evidence type="ECO:0000256" key="9">
    <source>
        <dbReference type="ARBA" id="ARBA00023170"/>
    </source>
</evidence>
<evidence type="ECO:0000259" key="15">
    <source>
        <dbReference type="Pfam" id="PF00593"/>
    </source>
</evidence>
<evidence type="ECO:0000259" key="16">
    <source>
        <dbReference type="Pfam" id="PF07715"/>
    </source>
</evidence>
<dbReference type="InterPro" id="IPR012910">
    <property type="entry name" value="Plug_dom"/>
</dbReference>
<dbReference type="OrthoDB" id="8671598at2"/>
<dbReference type="RefSeq" id="WP_110258350.1">
    <property type="nucleotide sequence ID" value="NZ_QJKB01000023.1"/>
</dbReference>
<keyword evidence="4 11" id="KW-1134">Transmembrane beta strand</keyword>
<feature type="chain" id="PRO_5016462634" evidence="14">
    <location>
        <begin position="29"/>
        <end position="740"/>
    </location>
</feature>
<dbReference type="PANTHER" id="PTHR30069:SF29">
    <property type="entry name" value="HEMOGLOBIN AND HEMOGLOBIN-HAPTOGLOBIN-BINDING PROTEIN 1-RELATED"/>
    <property type="match status" value="1"/>
</dbReference>
<evidence type="ECO:0000256" key="2">
    <source>
        <dbReference type="ARBA" id="ARBA00009810"/>
    </source>
</evidence>
<keyword evidence="8 11" id="KW-0472">Membrane</keyword>
<dbReference type="EMBL" id="QJKB01000023">
    <property type="protein sequence ID" value="PXX34955.1"/>
    <property type="molecule type" value="Genomic_DNA"/>
</dbReference>
<dbReference type="InterPro" id="IPR039426">
    <property type="entry name" value="TonB-dep_rcpt-like"/>
</dbReference>
<evidence type="ECO:0000256" key="8">
    <source>
        <dbReference type="ARBA" id="ARBA00023136"/>
    </source>
</evidence>
<dbReference type="AlphaFoldDB" id="A0A318IWX8"/>
<evidence type="ECO:0000256" key="1">
    <source>
        <dbReference type="ARBA" id="ARBA00004571"/>
    </source>
</evidence>
<evidence type="ECO:0000256" key="4">
    <source>
        <dbReference type="ARBA" id="ARBA00022452"/>
    </source>
</evidence>
<accession>A0A318IWX8</accession>
<evidence type="ECO:0000256" key="11">
    <source>
        <dbReference type="PROSITE-ProRule" id="PRU01360"/>
    </source>
</evidence>
<dbReference type="GO" id="GO:0044718">
    <property type="term" value="P:siderophore transmembrane transport"/>
    <property type="evidence" value="ECO:0007669"/>
    <property type="project" value="TreeGrafter"/>
</dbReference>
<evidence type="ECO:0000313" key="17">
    <source>
        <dbReference type="EMBL" id="PXX34955.1"/>
    </source>
</evidence>
<comment type="subcellular location">
    <subcellularLocation>
        <location evidence="1 11">Cell outer membrane</location>
        <topology evidence="1 11">Multi-pass membrane protein</topology>
    </subcellularLocation>
</comment>
<evidence type="ECO:0000313" key="18">
    <source>
        <dbReference type="Proteomes" id="UP000247792"/>
    </source>
</evidence>
<sequence>MLFQQTSTRLSTIALSILALFASKPALAQQTPQQVEISAKSQPNRDRQEDVGMRVVYGREDLDKYGDTNLSEVLKRLPGISVTESKGRGAEIRMRGLGNGYTQILLNGQATPVGFSIDSIAPDLIESIEVMRVAGADVSAQSIAGTINIILKKKSSKQATEIKSNASMQDGRLSGNLSWSVGDKLPGTQADISYVLAGTLESNSTEVNAIQAEKYSTRANASANTNTAWHMQTDRLLQQSQQNRRDVASLSPRLSWKIDAQDSINWQGNLSLSRQEQAKHEKDNSPPEQSTEFPDNHSIWAAHLLTSRNDISWERRLADSAKLTMNFGWNTFDRSAKFQFWGKDNSGALAVHRYVTGDADEREYRFNGKYLAPYSASHVLSLGWEASRALRHENRDEQEFIIGTGPTPIDPHAYQASLQKLAVYIQDEWTINSAWSAYLGLRMERISSNSREAGAFDFENKSNMLSPILQSVWKLDAQRQWRMALNRSFKLPTVANLVPRRFRIDNNNTPLNADFQGNPNLRPERAWGLELAYEHYLTEGSVISANAYWRRIDDVMLEQLDQNGKTWVASLFNNGRARIVGLEIEAKANLQELGSKFGLGQTASIPAIEIHGNLNRNWSTVEKIPGPDNRLAQQTGLLVSVGADYQVQPAWRIGADYNYQAASSLRESVYLTGHSNPRRHLDIYLAWKQSKQSQLRFSIANVLQQDKVEYGSYTNETSRWTETGLQQTARTWRLVWELKL</sequence>
<organism evidence="17 18">
    <name type="scientific">Undibacterium pigrum</name>
    <dbReference type="NCBI Taxonomy" id="401470"/>
    <lineage>
        <taxon>Bacteria</taxon>
        <taxon>Pseudomonadati</taxon>
        <taxon>Pseudomonadota</taxon>
        <taxon>Betaproteobacteria</taxon>
        <taxon>Burkholderiales</taxon>
        <taxon>Oxalobacteraceae</taxon>
        <taxon>Undibacterium</taxon>
    </lineage>
</organism>
<proteinExistence type="inferred from homology"/>
<comment type="caution">
    <text evidence="17">The sequence shown here is derived from an EMBL/GenBank/DDBJ whole genome shotgun (WGS) entry which is preliminary data.</text>
</comment>
<feature type="signal peptide" evidence="14">
    <location>
        <begin position="1"/>
        <end position="28"/>
    </location>
</feature>
<keyword evidence="6 14" id="KW-0732">Signal</keyword>
<evidence type="ECO:0000256" key="7">
    <source>
        <dbReference type="ARBA" id="ARBA00023077"/>
    </source>
</evidence>
<feature type="domain" description="TonB-dependent receptor plug" evidence="16">
    <location>
        <begin position="54"/>
        <end position="146"/>
    </location>
</feature>
<keyword evidence="5 11" id="KW-0812">Transmembrane</keyword>
<reference evidence="17 18" key="1">
    <citation type="submission" date="2018-05" db="EMBL/GenBank/DDBJ databases">
        <title>Genomic Encyclopedia of Type Strains, Phase IV (KMG-IV): sequencing the most valuable type-strain genomes for metagenomic binning, comparative biology and taxonomic classification.</title>
        <authorList>
            <person name="Goeker M."/>
        </authorList>
    </citation>
    <scope>NUCLEOTIDE SEQUENCE [LARGE SCALE GENOMIC DNA]</scope>
    <source>
        <strain evidence="17 18">DSM 19792</strain>
    </source>
</reference>
<evidence type="ECO:0000256" key="14">
    <source>
        <dbReference type="SAM" id="SignalP"/>
    </source>
</evidence>
<comment type="similarity">
    <text evidence="2 11 12">Belongs to the TonB-dependent receptor family.</text>
</comment>
<dbReference type="InterPro" id="IPR037066">
    <property type="entry name" value="Plug_dom_sf"/>
</dbReference>
<keyword evidence="18" id="KW-1185">Reference proteome</keyword>
<name>A0A318IWX8_9BURK</name>
<protein>
    <submittedName>
        <fullName evidence="17">Outer membrane receptor protein involved in Fe transport</fullName>
    </submittedName>
</protein>
<dbReference type="Proteomes" id="UP000247792">
    <property type="component" value="Unassembled WGS sequence"/>
</dbReference>
<dbReference type="CDD" id="cd01347">
    <property type="entry name" value="ligand_gated_channel"/>
    <property type="match status" value="1"/>
</dbReference>
<feature type="region of interest" description="Disordered" evidence="13">
    <location>
        <begin position="273"/>
        <end position="295"/>
    </location>
</feature>
<dbReference type="SUPFAM" id="SSF56935">
    <property type="entry name" value="Porins"/>
    <property type="match status" value="1"/>
</dbReference>
<evidence type="ECO:0000256" key="12">
    <source>
        <dbReference type="RuleBase" id="RU003357"/>
    </source>
</evidence>
<dbReference type="InterPro" id="IPR000531">
    <property type="entry name" value="Beta-barrel_TonB"/>
</dbReference>
<dbReference type="Gene3D" id="2.40.170.20">
    <property type="entry name" value="TonB-dependent receptor, beta-barrel domain"/>
    <property type="match status" value="1"/>
</dbReference>
<evidence type="ECO:0000256" key="6">
    <source>
        <dbReference type="ARBA" id="ARBA00022729"/>
    </source>
</evidence>
<keyword evidence="9 17" id="KW-0675">Receptor</keyword>
<dbReference type="InterPro" id="IPR036942">
    <property type="entry name" value="Beta-barrel_TonB_sf"/>
</dbReference>
<evidence type="ECO:0000256" key="13">
    <source>
        <dbReference type="SAM" id="MobiDB-lite"/>
    </source>
</evidence>
<feature type="compositionally biased region" description="Basic and acidic residues" evidence="13">
    <location>
        <begin position="276"/>
        <end position="285"/>
    </location>
</feature>
<evidence type="ECO:0000256" key="10">
    <source>
        <dbReference type="ARBA" id="ARBA00023237"/>
    </source>
</evidence>
<dbReference type="Pfam" id="PF07715">
    <property type="entry name" value="Plug"/>
    <property type="match status" value="1"/>
</dbReference>